<comment type="caution">
    <text evidence="4">The sequence shown here is derived from an EMBL/GenBank/DDBJ whole genome shotgun (WGS) entry which is preliminary data.</text>
</comment>
<evidence type="ECO:0000256" key="1">
    <source>
        <dbReference type="ARBA" id="ARBA00022679"/>
    </source>
</evidence>
<keyword evidence="5" id="KW-1185">Reference proteome</keyword>
<dbReference type="Gene3D" id="3.40.50.720">
    <property type="entry name" value="NAD(P)-binding Rossmann-like Domain"/>
    <property type="match status" value="1"/>
</dbReference>
<dbReference type="PANTHER" id="PTHR43775">
    <property type="entry name" value="FATTY ACID SYNTHASE"/>
    <property type="match status" value="1"/>
</dbReference>
<feature type="non-terminal residue" evidence="4">
    <location>
        <position position="1"/>
    </location>
</feature>
<dbReference type="GO" id="GO:0004312">
    <property type="term" value="F:fatty acid synthase activity"/>
    <property type="evidence" value="ECO:0007669"/>
    <property type="project" value="TreeGrafter"/>
</dbReference>
<dbReference type="Pfam" id="PF08659">
    <property type="entry name" value="KR"/>
    <property type="match status" value="1"/>
</dbReference>
<evidence type="ECO:0000313" key="4">
    <source>
        <dbReference type="EMBL" id="KAA0909329.1"/>
    </source>
</evidence>
<sequence length="180" mass="18568">PQTAEVPAPWDATGTVLITGGTGGLGALVARHLITHHGIQHLLLTSRRGMASPGAGELVAQLSQLGATVRVQACDVADRGALAVLLAGIDPEHRLTGVVHAAGVLDDALLADLTPQRLQRVLAPKADGAWHLHELTQDMNLTAFVLFSSIAALLGGVGQANYAAANACLDALAQHRQRLG</sequence>
<keyword evidence="1" id="KW-0808">Transferase</keyword>
<protein>
    <submittedName>
        <fullName evidence="4">SDR family NAD(P)-dependent oxidoreductase</fullName>
    </submittedName>
</protein>
<dbReference type="InterPro" id="IPR057326">
    <property type="entry name" value="KR_dom"/>
</dbReference>
<dbReference type="OrthoDB" id="9778690at2"/>
<proteinExistence type="predicted"/>
<dbReference type="RefSeq" id="WP_149516235.1">
    <property type="nucleotide sequence ID" value="NZ_VDFC01000300.1"/>
</dbReference>
<feature type="non-terminal residue" evidence="4">
    <location>
        <position position="180"/>
    </location>
</feature>
<name>A0A5A9YWZ5_9ACTN</name>
<evidence type="ECO:0000256" key="2">
    <source>
        <dbReference type="ARBA" id="ARBA00023268"/>
    </source>
</evidence>
<dbReference type="InterPro" id="IPR036291">
    <property type="entry name" value="NAD(P)-bd_dom_sf"/>
</dbReference>
<dbReference type="GO" id="GO:0006633">
    <property type="term" value="P:fatty acid biosynthetic process"/>
    <property type="evidence" value="ECO:0007669"/>
    <property type="project" value="TreeGrafter"/>
</dbReference>
<dbReference type="InterPro" id="IPR013968">
    <property type="entry name" value="PKS_KR"/>
</dbReference>
<organism evidence="4 5">
    <name type="scientific">Streptomyces apricus</name>
    <dbReference type="NCBI Taxonomy" id="1828112"/>
    <lineage>
        <taxon>Bacteria</taxon>
        <taxon>Bacillati</taxon>
        <taxon>Actinomycetota</taxon>
        <taxon>Actinomycetes</taxon>
        <taxon>Kitasatosporales</taxon>
        <taxon>Streptomycetaceae</taxon>
        <taxon>Streptomyces</taxon>
    </lineage>
</organism>
<gene>
    <name evidence="4" type="ORF">FGF04_39795</name>
</gene>
<dbReference type="SMART" id="SM00822">
    <property type="entry name" value="PKS_KR"/>
    <property type="match status" value="1"/>
</dbReference>
<keyword evidence="2" id="KW-0511">Multifunctional enzyme</keyword>
<accession>A0A5A9YWZ5</accession>
<dbReference type="AlphaFoldDB" id="A0A5A9YWZ5"/>
<dbReference type="SUPFAM" id="SSF51735">
    <property type="entry name" value="NAD(P)-binding Rossmann-fold domains"/>
    <property type="match status" value="1"/>
</dbReference>
<feature type="domain" description="Ketoreductase" evidence="3">
    <location>
        <begin position="14"/>
        <end position="180"/>
    </location>
</feature>
<reference evidence="4 5" key="1">
    <citation type="submission" date="2019-05" db="EMBL/GenBank/DDBJ databases">
        <authorList>
            <person name="Hariharan J."/>
            <person name="Choudoir M.J."/>
            <person name="Diebold P."/>
            <person name="Panke-Buisse K."/>
            <person name="Buckley D.H."/>
        </authorList>
    </citation>
    <scope>NUCLEOTIDE SEQUENCE [LARGE SCALE GENOMIC DNA]</scope>
    <source>
        <strain evidence="4 5">SUN51</strain>
    </source>
</reference>
<evidence type="ECO:0000313" key="5">
    <source>
        <dbReference type="Proteomes" id="UP000324965"/>
    </source>
</evidence>
<dbReference type="EMBL" id="VDFC01000300">
    <property type="protein sequence ID" value="KAA0909329.1"/>
    <property type="molecule type" value="Genomic_DNA"/>
</dbReference>
<dbReference type="PANTHER" id="PTHR43775:SF51">
    <property type="entry name" value="INACTIVE PHENOLPHTHIOCEROL SYNTHESIS POLYKETIDE SYNTHASE TYPE I PKS1-RELATED"/>
    <property type="match status" value="1"/>
</dbReference>
<dbReference type="InterPro" id="IPR050091">
    <property type="entry name" value="PKS_NRPS_Biosynth_Enz"/>
</dbReference>
<evidence type="ECO:0000259" key="3">
    <source>
        <dbReference type="SMART" id="SM00822"/>
    </source>
</evidence>
<dbReference type="Proteomes" id="UP000324965">
    <property type="component" value="Unassembled WGS sequence"/>
</dbReference>